<keyword evidence="3" id="KW-1185">Reference proteome</keyword>
<accession>A0ABW9G6Z8</accession>
<evidence type="ECO:0000256" key="1">
    <source>
        <dbReference type="SAM" id="SignalP"/>
    </source>
</evidence>
<sequence>MRPFFRLVFLVLFIPSIANAHPHSWIEQQTTILGDSQHITGLKMVWSFDVITTAYTLDGEDLSKAHRHATLQKVGASIIAHMLPDHFFTYFYRDGKPVRFRMVHEYHAAMPQKKYILYFTIPLDHPLAFDNHPLQLLIFDPSYYVDMYWDNAKSIHLAKALQGHCKLDLIKPHPTPKEVNYALSLPANADPDYKLGQLFTQKLDIRCSP</sequence>
<protein>
    <submittedName>
        <fullName evidence="2">DUF1007 family protein</fullName>
    </submittedName>
</protein>
<evidence type="ECO:0000313" key="2">
    <source>
        <dbReference type="EMBL" id="MFM2485441.1"/>
    </source>
</evidence>
<dbReference type="InterPro" id="IPR010412">
    <property type="entry name" value="DUF1007"/>
</dbReference>
<proteinExistence type="predicted"/>
<comment type="caution">
    <text evidence="2">The sequence shown here is derived from an EMBL/GenBank/DDBJ whole genome shotgun (WGS) entry which is preliminary data.</text>
</comment>
<feature type="signal peptide" evidence="1">
    <location>
        <begin position="1"/>
        <end position="20"/>
    </location>
</feature>
<dbReference type="EMBL" id="JBEQCT010000004">
    <property type="protein sequence ID" value="MFM2485441.1"/>
    <property type="molecule type" value="Genomic_DNA"/>
</dbReference>
<dbReference type="RefSeq" id="WP_408623675.1">
    <property type="nucleotide sequence ID" value="NZ_JBEQCT010000004.1"/>
</dbReference>
<gene>
    <name evidence="2" type="ORF">ABUE30_10280</name>
</gene>
<organism evidence="2 3">
    <name type="scientific">Celerinatantimonas yamalensis</name>
    <dbReference type="NCBI Taxonomy" id="559956"/>
    <lineage>
        <taxon>Bacteria</taxon>
        <taxon>Pseudomonadati</taxon>
        <taxon>Pseudomonadota</taxon>
        <taxon>Gammaproteobacteria</taxon>
        <taxon>Celerinatantimonadaceae</taxon>
        <taxon>Celerinatantimonas</taxon>
    </lineage>
</organism>
<dbReference type="InterPro" id="IPR016537">
    <property type="entry name" value="UCP008159_ABC"/>
</dbReference>
<keyword evidence="1" id="KW-0732">Signal</keyword>
<feature type="chain" id="PRO_5046049356" evidence="1">
    <location>
        <begin position="21"/>
        <end position="209"/>
    </location>
</feature>
<evidence type="ECO:0000313" key="3">
    <source>
        <dbReference type="Proteomes" id="UP001629953"/>
    </source>
</evidence>
<dbReference type="Pfam" id="PF06226">
    <property type="entry name" value="DUF1007"/>
    <property type="match status" value="1"/>
</dbReference>
<dbReference type="Proteomes" id="UP001629953">
    <property type="component" value="Unassembled WGS sequence"/>
</dbReference>
<name>A0ABW9G6Z8_9GAMM</name>
<dbReference type="PIRSF" id="PIRSF008159">
    <property type="entry name" value="UCP008159_ABC"/>
    <property type="match status" value="1"/>
</dbReference>
<reference evidence="2 3" key="1">
    <citation type="journal article" date="2013" name="Int. J. Syst. Evol. Microbiol.">
        <title>Celerinatantimonas yamalensis sp. nov., a cold-adapted diazotrophic bacterium from a cold permafrost brine.</title>
        <authorList>
            <person name="Shcherbakova V."/>
            <person name="Chuvilskaya N."/>
            <person name="Rivkina E."/>
            <person name="Demidov N."/>
            <person name="Uchaeva V."/>
            <person name="Suetin S."/>
            <person name="Suzina N."/>
            <person name="Gilichinsky D."/>
        </authorList>
    </citation>
    <scope>NUCLEOTIDE SEQUENCE [LARGE SCALE GENOMIC DNA]</scope>
    <source>
        <strain evidence="2 3">C7</strain>
    </source>
</reference>